<organism evidence="1 2">
    <name type="scientific">Pleurodeles waltl</name>
    <name type="common">Iberian ribbed newt</name>
    <dbReference type="NCBI Taxonomy" id="8319"/>
    <lineage>
        <taxon>Eukaryota</taxon>
        <taxon>Metazoa</taxon>
        <taxon>Chordata</taxon>
        <taxon>Craniata</taxon>
        <taxon>Vertebrata</taxon>
        <taxon>Euteleostomi</taxon>
        <taxon>Amphibia</taxon>
        <taxon>Batrachia</taxon>
        <taxon>Caudata</taxon>
        <taxon>Salamandroidea</taxon>
        <taxon>Salamandridae</taxon>
        <taxon>Pleurodelinae</taxon>
        <taxon>Pleurodeles</taxon>
    </lineage>
</organism>
<evidence type="ECO:0000313" key="2">
    <source>
        <dbReference type="Proteomes" id="UP001066276"/>
    </source>
</evidence>
<evidence type="ECO:0000313" key="1">
    <source>
        <dbReference type="EMBL" id="KAJ1128728.1"/>
    </source>
</evidence>
<comment type="caution">
    <text evidence="1">The sequence shown here is derived from an EMBL/GenBank/DDBJ whole genome shotgun (WGS) entry which is preliminary data.</text>
</comment>
<reference evidence="1" key="1">
    <citation type="journal article" date="2022" name="bioRxiv">
        <title>Sequencing and chromosome-scale assembly of the giantPleurodeles waltlgenome.</title>
        <authorList>
            <person name="Brown T."/>
            <person name="Elewa A."/>
            <person name="Iarovenko S."/>
            <person name="Subramanian E."/>
            <person name="Araus A.J."/>
            <person name="Petzold A."/>
            <person name="Susuki M."/>
            <person name="Suzuki K.-i.T."/>
            <person name="Hayashi T."/>
            <person name="Toyoda A."/>
            <person name="Oliveira C."/>
            <person name="Osipova E."/>
            <person name="Leigh N.D."/>
            <person name="Simon A."/>
            <person name="Yun M.H."/>
        </authorList>
    </citation>
    <scope>NUCLEOTIDE SEQUENCE</scope>
    <source>
        <strain evidence="1">20211129_DDA</strain>
        <tissue evidence="1">Liver</tissue>
    </source>
</reference>
<name>A0AAV7PSJ3_PLEWA</name>
<dbReference type="EMBL" id="JANPWB010000011">
    <property type="protein sequence ID" value="KAJ1128728.1"/>
    <property type="molecule type" value="Genomic_DNA"/>
</dbReference>
<protein>
    <submittedName>
        <fullName evidence="1">Uncharacterized protein</fullName>
    </submittedName>
</protein>
<keyword evidence="2" id="KW-1185">Reference proteome</keyword>
<proteinExistence type="predicted"/>
<gene>
    <name evidence="1" type="ORF">NDU88_007103</name>
</gene>
<sequence>MLADIRKSLATLSAPSAVPVVRPAPQFQAAVPIIPRPVLQAQASSAPQVTTQDPTTQALLAVSQLLANINTTAKPAPITIPWASNDALQNSVTELKRQVEAIAAARSATSVHVESMGPGVTPAPALLPLATSIEKSKVAEISNNQSNGVTSAEGAGQDTLLSRPGKLAAHVGSEVKEKIWSGEFVDIFSLIRAKREVEVKDKEVKASSSSDRNPKVEESITNWLFGFNAFMSVTLEKKPELGISMI</sequence>
<dbReference type="Proteomes" id="UP001066276">
    <property type="component" value="Chromosome 7"/>
</dbReference>
<accession>A0AAV7PSJ3</accession>
<dbReference type="AlphaFoldDB" id="A0AAV7PSJ3"/>